<name>A0AAE0M1S7_9PEZI</name>
<gene>
    <name evidence="8" type="ORF">B0H66DRAFT_565718</name>
</gene>
<evidence type="ECO:0000259" key="7">
    <source>
        <dbReference type="Pfam" id="PF00150"/>
    </source>
</evidence>
<dbReference type="EMBL" id="JAUEDM010000006">
    <property type="protein sequence ID" value="KAK3315663.1"/>
    <property type="molecule type" value="Genomic_DNA"/>
</dbReference>
<proteinExistence type="inferred from homology"/>
<keyword evidence="3 4" id="KW-0326">Glycosidase</keyword>
<keyword evidence="9" id="KW-1185">Reference proteome</keyword>
<evidence type="ECO:0000256" key="5">
    <source>
        <dbReference type="SAM" id="MobiDB-lite"/>
    </source>
</evidence>
<dbReference type="AlphaFoldDB" id="A0AAE0M1S7"/>
<organism evidence="8 9">
    <name type="scientific">Apodospora peruviana</name>
    <dbReference type="NCBI Taxonomy" id="516989"/>
    <lineage>
        <taxon>Eukaryota</taxon>
        <taxon>Fungi</taxon>
        <taxon>Dikarya</taxon>
        <taxon>Ascomycota</taxon>
        <taxon>Pezizomycotina</taxon>
        <taxon>Sordariomycetes</taxon>
        <taxon>Sordariomycetidae</taxon>
        <taxon>Sordariales</taxon>
        <taxon>Lasiosphaeriaceae</taxon>
        <taxon>Apodospora</taxon>
    </lineage>
</organism>
<evidence type="ECO:0000313" key="9">
    <source>
        <dbReference type="Proteomes" id="UP001283341"/>
    </source>
</evidence>
<feature type="domain" description="Glycoside hydrolase family 5" evidence="7">
    <location>
        <begin position="68"/>
        <end position="370"/>
    </location>
</feature>
<keyword evidence="2 4" id="KW-0378">Hydrolase</keyword>
<dbReference type="PANTHER" id="PTHR31263:SF0">
    <property type="entry name" value="CELLULASE FAMILY PROTEIN (AFU_ORTHOLOGUE AFUA_5G14560)"/>
    <property type="match status" value="1"/>
</dbReference>
<feature type="signal peptide" evidence="6">
    <location>
        <begin position="1"/>
        <end position="20"/>
    </location>
</feature>
<dbReference type="Proteomes" id="UP001283341">
    <property type="component" value="Unassembled WGS sequence"/>
</dbReference>
<dbReference type="PANTHER" id="PTHR31263">
    <property type="entry name" value="CELLULASE FAMILY PROTEIN (AFU_ORTHOLOGUE AFUA_5G14560)"/>
    <property type="match status" value="1"/>
</dbReference>
<evidence type="ECO:0000313" key="8">
    <source>
        <dbReference type="EMBL" id="KAK3315663.1"/>
    </source>
</evidence>
<reference evidence="8" key="2">
    <citation type="submission" date="2023-06" db="EMBL/GenBank/DDBJ databases">
        <authorList>
            <consortium name="Lawrence Berkeley National Laboratory"/>
            <person name="Haridas S."/>
            <person name="Hensen N."/>
            <person name="Bonometti L."/>
            <person name="Westerberg I."/>
            <person name="Brannstrom I.O."/>
            <person name="Guillou S."/>
            <person name="Cros-Aarteil S."/>
            <person name="Calhoun S."/>
            <person name="Kuo A."/>
            <person name="Mondo S."/>
            <person name="Pangilinan J."/>
            <person name="Riley R."/>
            <person name="Labutti K."/>
            <person name="Andreopoulos B."/>
            <person name="Lipzen A."/>
            <person name="Chen C."/>
            <person name="Yanf M."/>
            <person name="Daum C."/>
            <person name="Ng V."/>
            <person name="Clum A."/>
            <person name="Steindorff A."/>
            <person name="Ohm R."/>
            <person name="Martin F."/>
            <person name="Silar P."/>
            <person name="Natvig D."/>
            <person name="Lalanne C."/>
            <person name="Gautier V."/>
            <person name="Ament-Velasquez S.L."/>
            <person name="Kruys A."/>
            <person name="Hutchinson M.I."/>
            <person name="Powell A.J."/>
            <person name="Barry K."/>
            <person name="Miller A.N."/>
            <person name="Grigoriev I.V."/>
            <person name="Debuchy R."/>
            <person name="Gladieux P."/>
            <person name="Thoren M.H."/>
            <person name="Johannesson H."/>
        </authorList>
    </citation>
    <scope>NUCLEOTIDE SEQUENCE</scope>
    <source>
        <strain evidence="8">CBS 118394</strain>
    </source>
</reference>
<evidence type="ECO:0000256" key="4">
    <source>
        <dbReference type="RuleBase" id="RU361153"/>
    </source>
</evidence>
<dbReference type="InterPro" id="IPR001547">
    <property type="entry name" value="Glyco_hydro_5"/>
</dbReference>
<comment type="similarity">
    <text evidence="1 4">Belongs to the glycosyl hydrolase 5 (cellulase A) family.</text>
</comment>
<evidence type="ECO:0000256" key="2">
    <source>
        <dbReference type="ARBA" id="ARBA00022801"/>
    </source>
</evidence>
<dbReference type="GO" id="GO:0000272">
    <property type="term" value="P:polysaccharide catabolic process"/>
    <property type="evidence" value="ECO:0007669"/>
    <property type="project" value="InterPro"/>
</dbReference>
<feature type="chain" id="PRO_5042250316" evidence="6">
    <location>
        <begin position="21"/>
        <end position="487"/>
    </location>
</feature>
<feature type="region of interest" description="Disordered" evidence="5">
    <location>
        <begin position="421"/>
        <end position="459"/>
    </location>
</feature>
<comment type="caution">
    <text evidence="8">The sequence shown here is derived from an EMBL/GenBank/DDBJ whole genome shotgun (WGS) entry which is preliminary data.</text>
</comment>
<reference evidence="8" key="1">
    <citation type="journal article" date="2023" name="Mol. Phylogenet. Evol.">
        <title>Genome-scale phylogeny and comparative genomics of the fungal order Sordariales.</title>
        <authorList>
            <person name="Hensen N."/>
            <person name="Bonometti L."/>
            <person name="Westerberg I."/>
            <person name="Brannstrom I.O."/>
            <person name="Guillou S."/>
            <person name="Cros-Aarteil S."/>
            <person name="Calhoun S."/>
            <person name="Haridas S."/>
            <person name="Kuo A."/>
            <person name="Mondo S."/>
            <person name="Pangilinan J."/>
            <person name="Riley R."/>
            <person name="LaButti K."/>
            <person name="Andreopoulos B."/>
            <person name="Lipzen A."/>
            <person name="Chen C."/>
            <person name="Yan M."/>
            <person name="Daum C."/>
            <person name="Ng V."/>
            <person name="Clum A."/>
            <person name="Steindorff A."/>
            <person name="Ohm R.A."/>
            <person name="Martin F."/>
            <person name="Silar P."/>
            <person name="Natvig D.O."/>
            <person name="Lalanne C."/>
            <person name="Gautier V."/>
            <person name="Ament-Velasquez S.L."/>
            <person name="Kruys A."/>
            <person name="Hutchinson M.I."/>
            <person name="Powell A.J."/>
            <person name="Barry K."/>
            <person name="Miller A.N."/>
            <person name="Grigoriev I.V."/>
            <person name="Debuchy R."/>
            <person name="Gladieux P."/>
            <person name="Hiltunen Thoren M."/>
            <person name="Johannesson H."/>
        </authorList>
    </citation>
    <scope>NUCLEOTIDE SEQUENCE</scope>
    <source>
        <strain evidence="8">CBS 118394</strain>
    </source>
</reference>
<evidence type="ECO:0000256" key="3">
    <source>
        <dbReference type="ARBA" id="ARBA00023295"/>
    </source>
</evidence>
<evidence type="ECO:0000256" key="1">
    <source>
        <dbReference type="ARBA" id="ARBA00005641"/>
    </source>
</evidence>
<protein>
    <submittedName>
        <fullName evidence="8">Glycoside hydrolase family 5 protein</fullName>
    </submittedName>
</protein>
<dbReference type="SUPFAM" id="SSF51445">
    <property type="entry name" value="(Trans)glycosidases"/>
    <property type="match status" value="1"/>
</dbReference>
<dbReference type="Pfam" id="PF00150">
    <property type="entry name" value="Cellulase"/>
    <property type="match status" value="1"/>
</dbReference>
<evidence type="ECO:0000256" key="6">
    <source>
        <dbReference type="SAM" id="SignalP"/>
    </source>
</evidence>
<dbReference type="Gene3D" id="3.20.20.80">
    <property type="entry name" value="Glycosidases"/>
    <property type="match status" value="1"/>
</dbReference>
<dbReference type="InterPro" id="IPR017853">
    <property type="entry name" value="GH"/>
</dbReference>
<dbReference type="GO" id="GO:0004553">
    <property type="term" value="F:hydrolase activity, hydrolyzing O-glycosyl compounds"/>
    <property type="evidence" value="ECO:0007669"/>
    <property type="project" value="InterPro"/>
</dbReference>
<feature type="compositionally biased region" description="Low complexity" evidence="5">
    <location>
        <begin position="442"/>
        <end position="459"/>
    </location>
</feature>
<sequence length="487" mass="54161">MRLPVNLLLSMALLTATASAATSWPNGPLQTKGRWITDASGGRNVTYVGVSWPAHGETMVPEGLQYRSVASIVEKVKSLGMNAIRLTYAIEMIDQVYENDGKDVPIWDAFVAALGKENGTKVFGEVVNNNPEFGESTTRLEVFDAIAAECAKQQIYLHLDNHVSKASWCCNPFDGNSWWEDKFFDTENWLRGLSFMARHGKRWPALTSMSLRNELRQPLTNTTLYRESYNWQTWYKYTLLGAKAINTLHPDLLIFLSGIDSDTNLTAVVEQTALPGTHKFSVNDFNLAKPNKLLLELHTYITPRDCPSFKETLSKAGFGVLAGDSGLEIPLMMTEFGWTQDATTWDSTVYAKCLREFLPEQKVGWMIWVLAGSYYIREGKQDYDEGWGLVTKDWKAWRSPEFIEGGLKPMVKKTLEGLAIGGTDDDGEGRGSEEGGNGGGATATTTTASSGPTSTSAASSWRGDREWVFRVVLMCSLPSYLTYFACW</sequence>
<keyword evidence="6" id="KW-0732">Signal</keyword>
<accession>A0AAE0M1S7</accession>